<feature type="binding site" evidence="11">
    <location>
        <position position="399"/>
    </location>
    <ligand>
        <name>Zn(2+)</name>
        <dbReference type="ChEBI" id="CHEBI:29105"/>
        <label>1</label>
    </ligand>
</feature>
<dbReference type="EMBL" id="CAUOFW020003436">
    <property type="protein sequence ID" value="CAK9159963.1"/>
    <property type="molecule type" value="Genomic_DNA"/>
</dbReference>
<evidence type="ECO:0000256" key="10">
    <source>
        <dbReference type="PIRSR" id="PIRSR621190-1"/>
    </source>
</evidence>
<feature type="active site" evidence="10">
    <location>
        <position position="424"/>
    </location>
</feature>
<evidence type="ECO:0000256" key="7">
    <source>
        <dbReference type="ARBA" id="ARBA00022833"/>
    </source>
</evidence>
<keyword evidence="6" id="KW-0378">Hydrolase</keyword>
<evidence type="ECO:0000256" key="2">
    <source>
        <dbReference type="ARBA" id="ARBA00009740"/>
    </source>
</evidence>
<keyword evidence="3" id="KW-0645">Protease</keyword>
<keyword evidence="4 11" id="KW-0479">Metal-binding</keyword>
<feature type="short sequence motif" description="Cysteine switch" evidence="12">
    <location>
        <begin position="271"/>
        <end position="303"/>
    </location>
</feature>
<dbReference type="PRINTS" id="PR00138">
    <property type="entry name" value="MATRIXIN"/>
</dbReference>
<dbReference type="Proteomes" id="UP001642360">
    <property type="component" value="Unassembled WGS sequence"/>
</dbReference>
<feature type="binding site" evidence="11">
    <location>
        <position position="433"/>
    </location>
    <ligand>
        <name>Zn(2+)</name>
        <dbReference type="ChEBI" id="CHEBI:29105"/>
        <label>2</label>
        <note>catalytic</note>
    </ligand>
</feature>
<accession>A0ABC8SRX3</accession>
<keyword evidence="8" id="KW-0482">Metalloprotease</keyword>
<reference evidence="14 15" key="1">
    <citation type="submission" date="2024-02" db="EMBL/GenBank/DDBJ databases">
        <authorList>
            <person name="Vignale AGUSTIN F."/>
            <person name="Sosa J E."/>
            <person name="Modenutti C."/>
        </authorList>
    </citation>
    <scope>NUCLEOTIDE SEQUENCE [LARGE SCALE GENOMIC DNA]</scope>
</reference>
<keyword evidence="9" id="KW-0865">Zymogen</keyword>
<sequence length="466" mass="52363">MAGEKTQQPEIPGEPTHLGTSLVETATATIQGFGPINNIHQHLCAFHFYAYDMTRQVEAHHFCGHQNEEMRQCLIYNSPEADARLIGIEYIISENLFLTLPDEEKPLWHSHEYEVKSGVLFMPGVPGPIQRKELEKIAQTYGKTFHFWQVDKGDSLPLGLPKVMFALTRDGQLDENLAREPNDKTPSAFEFIKHLKGSRNGDKVDGLHKLRNYLENFGYLSLSYSKLNQTYVKSDVFDDLLEFAIKTYQLYYNLKVTGVLDDNTVSMMTLPRCGLPDIINGTTGMRSGNKIQHHHGSNLFQIVSHYSFFAGRPRWPRYKIKKLTYAFLPGTRRASFGPVSRAFNKWASVSKFRFVQIGGYKNADLRIAFYSGYHGDADPFDGPGGILAHAFAPTDGRLHFDADERWSDGPVLGSYNLEAVALHEIGHLLGLGHSSVMEAIMFPSIQPGVSKSLASDDIRGLKALYS</sequence>
<dbReference type="GO" id="GO:0004222">
    <property type="term" value="F:metalloendopeptidase activity"/>
    <property type="evidence" value="ECO:0007669"/>
    <property type="project" value="UniProtKB-ARBA"/>
</dbReference>
<dbReference type="InterPro" id="IPR001818">
    <property type="entry name" value="Pept_M10_metallopeptidase"/>
</dbReference>
<dbReference type="InterPro" id="IPR036365">
    <property type="entry name" value="PGBD-like_sf"/>
</dbReference>
<dbReference type="InterPro" id="IPR002477">
    <property type="entry name" value="Peptidoglycan-bd-like"/>
</dbReference>
<feature type="binding site" evidence="11">
    <location>
        <position position="381"/>
    </location>
    <ligand>
        <name>Ca(2+)</name>
        <dbReference type="ChEBI" id="CHEBI:29108"/>
        <label>3</label>
    </ligand>
</feature>
<dbReference type="Pfam" id="PF00413">
    <property type="entry name" value="Peptidase_M10"/>
    <property type="match status" value="1"/>
</dbReference>
<feature type="binding site" evidence="11">
    <location>
        <position position="376"/>
    </location>
    <ligand>
        <name>Zn(2+)</name>
        <dbReference type="ChEBI" id="CHEBI:29105"/>
        <label>1</label>
    </ligand>
</feature>
<dbReference type="InterPro" id="IPR033739">
    <property type="entry name" value="M10A_MMP"/>
</dbReference>
<organism evidence="14 15">
    <name type="scientific">Ilex paraguariensis</name>
    <name type="common">yerba mate</name>
    <dbReference type="NCBI Taxonomy" id="185542"/>
    <lineage>
        <taxon>Eukaryota</taxon>
        <taxon>Viridiplantae</taxon>
        <taxon>Streptophyta</taxon>
        <taxon>Embryophyta</taxon>
        <taxon>Tracheophyta</taxon>
        <taxon>Spermatophyta</taxon>
        <taxon>Magnoliopsida</taxon>
        <taxon>eudicotyledons</taxon>
        <taxon>Gunneridae</taxon>
        <taxon>Pentapetalae</taxon>
        <taxon>asterids</taxon>
        <taxon>campanulids</taxon>
        <taxon>Aquifoliales</taxon>
        <taxon>Aquifoliaceae</taxon>
        <taxon>Ilex</taxon>
    </lineage>
</organism>
<feature type="domain" description="Peptidase metallopeptidase" evidence="13">
    <location>
        <begin position="311"/>
        <end position="466"/>
    </location>
</feature>
<dbReference type="SUPFAM" id="SSF55486">
    <property type="entry name" value="Metalloproteases ('zincins'), catalytic domain"/>
    <property type="match status" value="1"/>
</dbReference>
<evidence type="ECO:0000256" key="3">
    <source>
        <dbReference type="ARBA" id="ARBA00022670"/>
    </source>
</evidence>
<comment type="caution">
    <text evidence="14">The sequence shown here is derived from an EMBL/GenBank/DDBJ whole genome shotgun (WGS) entry which is preliminary data.</text>
</comment>
<dbReference type="CDD" id="cd04278">
    <property type="entry name" value="ZnMc_MMP"/>
    <property type="match status" value="1"/>
</dbReference>
<dbReference type="Pfam" id="PF06884">
    <property type="entry name" value="DUF1264"/>
    <property type="match status" value="1"/>
</dbReference>
<keyword evidence="11" id="KW-0106">Calcium</keyword>
<dbReference type="GO" id="GO:0006508">
    <property type="term" value="P:proteolysis"/>
    <property type="evidence" value="ECO:0007669"/>
    <property type="project" value="UniProtKB-KW"/>
</dbReference>
<gene>
    <name evidence="14" type="ORF">ILEXP_LOCUS28686</name>
</gene>
<feature type="binding site" evidence="11">
    <location>
        <position position="382"/>
    </location>
    <ligand>
        <name>Ca(2+)</name>
        <dbReference type="ChEBI" id="CHEBI:29108"/>
        <label>3</label>
    </ligand>
</feature>
<dbReference type="SUPFAM" id="SSF47090">
    <property type="entry name" value="PGBD-like"/>
    <property type="match status" value="1"/>
</dbReference>
<dbReference type="Pfam" id="PF01471">
    <property type="entry name" value="PG_binding_1"/>
    <property type="match status" value="1"/>
</dbReference>
<dbReference type="PROSITE" id="PS00546">
    <property type="entry name" value="CYSTEINE_SWITCH"/>
    <property type="match status" value="1"/>
</dbReference>
<dbReference type="InterPro" id="IPR006026">
    <property type="entry name" value="Peptidase_Metallo"/>
</dbReference>
<dbReference type="InterPro" id="IPR024079">
    <property type="entry name" value="MetalloPept_cat_dom_sf"/>
</dbReference>
<evidence type="ECO:0000256" key="12">
    <source>
        <dbReference type="PIRSR" id="PIRSR621190-5"/>
    </source>
</evidence>
<dbReference type="PANTHER" id="PTHR31360">
    <property type="match status" value="1"/>
</dbReference>
<evidence type="ECO:0000256" key="6">
    <source>
        <dbReference type="ARBA" id="ARBA00022801"/>
    </source>
</evidence>
<feature type="binding site" evidence="11">
    <location>
        <position position="404"/>
    </location>
    <ligand>
        <name>Ca(2+)</name>
        <dbReference type="ChEBI" id="CHEBI:29108"/>
        <label>1</label>
    </ligand>
</feature>
<feature type="binding site" evidence="11">
    <location>
        <position position="441"/>
    </location>
    <ligand>
        <name>Zn(2+)</name>
        <dbReference type="ChEBI" id="CHEBI:29105"/>
        <label>2</label>
        <note>catalytic</note>
    </ligand>
</feature>
<name>A0ABC8SRX3_9AQUA</name>
<evidence type="ECO:0000313" key="14">
    <source>
        <dbReference type="EMBL" id="CAK9159963.1"/>
    </source>
</evidence>
<dbReference type="InterPro" id="IPR021158">
    <property type="entry name" value="Pept_M10A_Zn_BS"/>
</dbReference>
<protein>
    <recommendedName>
        <fullName evidence="13">Peptidase metallopeptidase domain-containing protein</fullName>
    </recommendedName>
</protein>
<evidence type="ECO:0000313" key="15">
    <source>
        <dbReference type="Proteomes" id="UP001642360"/>
    </source>
</evidence>
<evidence type="ECO:0000256" key="11">
    <source>
        <dbReference type="PIRSR" id="PIRSR621190-2"/>
    </source>
</evidence>
<feature type="binding site" evidence="11">
    <location>
        <position position="404"/>
    </location>
    <ligand>
        <name>Ca(2+)</name>
        <dbReference type="ChEBI" id="CHEBI:29108"/>
        <label>3</label>
    </ligand>
</feature>
<comment type="similarity">
    <text evidence="1">Belongs to the peptidase M10A family. Matrix metalloproteinases (MMPs) subfamily.</text>
</comment>
<comment type="cofactor">
    <cofactor evidence="11">
        <name>Ca(2+)</name>
        <dbReference type="ChEBI" id="CHEBI:29108"/>
    </cofactor>
    <text evidence="11">Can bind about 5 Ca(2+) ions per subunit.</text>
</comment>
<feature type="binding site" evidence="11">
    <location>
        <position position="374"/>
    </location>
    <ligand>
        <name>Zn(2+)</name>
        <dbReference type="ChEBI" id="CHEBI:29105"/>
        <label>1</label>
    </ligand>
</feature>
<feature type="binding site" evidence="11">
    <location>
        <position position="423"/>
    </location>
    <ligand>
        <name>Zn(2+)</name>
        <dbReference type="ChEBI" id="CHEBI:29105"/>
        <label>2</label>
        <note>catalytic</note>
    </ligand>
</feature>
<proteinExistence type="inferred from homology"/>
<evidence type="ECO:0000256" key="9">
    <source>
        <dbReference type="ARBA" id="ARBA00023145"/>
    </source>
</evidence>
<feature type="binding site" evidence="11">
    <location>
        <position position="427"/>
    </location>
    <ligand>
        <name>Zn(2+)</name>
        <dbReference type="ChEBI" id="CHEBI:29105"/>
        <label>2</label>
        <note>catalytic</note>
    </ligand>
</feature>
<evidence type="ECO:0000256" key="1">
    <source>
        <dbReference type="ARBA" id="ARBA00009614"/>
    </source>
</evidence>
<evidence type="ECO:0000256" key="4">
    <source>
        <dbReference type="ARBA" id="ARBA00022723"/>
    </source>
</evidence>
<dbReference type="Gene3D" id="3.40.390.10">
    <property type="entry name" value="Collagenase (Catalytic Domain)"/>
    <property type="match status" value="1"/>
</dbReference>
<dbReference type="AlphaFoldDB" id="A0ABC8SRX3"/>
<feature type="binding site" evidence="11">
    <location>
        <position position="389"/>
    </location>
    <ligand>
        <name>Zn(2+)</name>
        <dbReference type="ChEBI" id="CHEBI:29105"/>
        <label>1</label>
    </ligand>
</feature>
<keyword evidence="7 11" id="KW-0862">Zinc</keyword>
<feature type="binding site" description="in inhibited form" evidence="11">
    <location>
        <position position="273"/>
    </location>
    <ligand>
        <name>Zn(2+)</name>
        <dbReference type="ChEBI" id="CHEBI:29105"/>
        <label>2</label>
        <note>catalytic</note>
    </ligand>
</feature>
<dbReference type="GO" id="GO:0046872">
    <property type="term" value="F:metal ion binding"/>
    <property type="evidence" value="ECO:0007669"/>
    <property type="project" value="UniProtKB-KW"/>
</dbReference>
<evidence type="ECO:0000259" key="13">
    <source>
        <dbReference type="SMART" id="SM00235"/>
    </source>
</evidence>
<evidence type="ECO:0000256" key="5">
    <source>
        <dbReference type="ARBA" id="ARBA00022729"/>
    </source>
</evidence>
<feature type="binding site" evidence="11">
    <location>
        <position position="401"/>
    </location>
    <ligand>
        <name>Ca(2+)</name>
        <dbReference type="ChEBI" id="CHEBI:29108"/>
        <label>3</label>
    </ligand>
</feature>
<comment type="similarity">
    <text evidence="2">Belongs to the OBAP family.</text>
</comment>
<feature type="binding site" evidence="11">
    <location>
        <position position="364"/>
    </location>
    <ligand>
        <name>Ca(2+)</name>
        <dbReference type="ChEBI" id="CHEBI:29108"/>
        <label>2</label>
    </ligand>
</feature>
<dbReference type="PANTHER" id="PTHR31360:SF0">
    <property type="entry name" value="OIL BODY-ASSOCIATED PROTEIN 1B"/>
    <property type="match status" value="1"/>
</dbReference>
<dbReference type="InterPro" id="IPR021190">
    <property type="entry name" value="Pept_M10A"/>
</dbReference>
<keyword evidence="15" id="KW-1185">Reference proteome</keyword>
<keyword evidence="5" id="KW-0732">Signal</keyword>
<dbReference type="InterPro" id="IPR010686">
    <property type="entry name" value="OBAP-like"/>
</dbReference>
<evidence type="ECO:0000256" key="8">
    <source>
        <dbReference type="ARBA" id="ARBA00023049"/>
    </source>
</evidence>
<dbReference type="SMART" id="SM00235">
    <property type="entry name" value="ZnMc"/>
    <property type="match status" value="1"/>
</dbReference>
<comment type="cofactor">
    <cofactor evidence="11">
        <name>Zn(2+)</name>
        <dbReference type="ChEBI" id="CHEBI:29105"/>
    </cofactor>
    <text evidence="11">Binds 2 Zn(2+) ions per subunit.</text>
</comment>